<proteinExistence type="predicted"/>
<accession>A0A502E8Q4</accession>
<protein>
    <recommendedName>
        <fullName evidence="4">Porin</fullName>
    </recommendedName>
</protein>
<feature type="chain" id="PRO_5021467447" description="Porin" evidence="1">
    <location>
        <begin position="22"/>
        <end position="422"/>
    </location>
</feature>
<sequence length="422" mass="46703">MKNSKFAFLFLFVTGCYTAQAQINFPSQQKTDEGKPLYEMEFSPRLKLNGYLNLGGNDMNSQSINLNSADPYNPIDQKNAGFNMYQTQLAWKTTYNGFSKGPLVTYVEAQWWGAPGAGGNLQLRVAYVDYNHWHIGQDWTFFGNGVPSWYNTLDWEGPNSGTWARHLQVKYYNDFGTDKSWKFEGGVETSSEYLKIAGGVTPGQFSVDPIVAFTKKLHDQTGFLRLAVMGRTLRYEKDTNANAMTMGWGVNANYKTMLNEKSYFMAQAVVGSGIGGSYTLSGALFGNGGAGNMYDAIYDQNGNFKTVPIYGGSAGVEYYFGEKKRLHSNLVVGYTTMTYNALPISLVNSKVINDNSTADFVTNNSNSNTRIALPSATINAMYDITKNFLIGLEYDTGAKQIINTNTQTSTVNRIALGMMVGF</sequence>
<evidence type="ECO:0000313" key="3">
    <source>
        <dbReference type="Proteomes" id="UP000319700"/>
    </source>
</evidence>
<dbReference type="RefSeq" id="WP_140511532.1">
    <property type="nucleotide sequence ID" value="NZ_RCZH01000022.1"/>
</dbReference>
<evidence type="ECO:0008006" key="4">
    <source>
        <dbReference type="Google" id="ProtNLM"/>
    </source>
</evidence>
<keyword evidence="3" id="KW-1185">Reference proteome</keyword>
<gene>
    <name evidence="2" type="ORF">EAH81_24340</name>
</gene>
<comment type="caution">
    <text evidence="2">The sequence shown here is derived from an EMBL/GenBank/DDBJ whole genome shotgun (WGS) entry which is preliminary data.</text>
</comment>
<feature type="signal peptide" evidence="1">
    <location>
        <begin position="1"/>
        <end position="21"/>
    </location>
</feature>
<evidence type="ECO:0000256" key="1">
    <source>
        <dbReference type="SAM" id="SignalP"/>
    </source>
</evidence>
<dbReference type="PROSITE" id="PS51257">
    <property type="entry name" value="PROKAR_LIPOPROTEIN"/>
    <property type="match status" value="1"/>
</dbReference>
<dbReference type="EMBL" id="RCZH01000022">
    <property type="protein sequence ID" value="TPG33262.1"/>
    <property type="molecule type" value="Genomic_DNA"/>
</dbReference>
<organism evidence="2 3">
    <name type="scientific">Flavobacterium pectinovorum</name>
    <dbReference type="NCBI Taxonomy" id="29533"/>
    <lineage>
        <taxon>Bacteria</taxon>
        <taxon>Pseudomonadati</taxon>
        <taxon>Bacteroidota</taxon>
        <taxon>Flavobacteriia</taxon>
        <taxon>Flavobacteriales</taxon>
        <taxon>Flavobacteriaceae</taxon>
        <taxon>Flavobacterium</taxon>
    </lineage>
</organism>
<dbReference type="AlphaFoldDB" id="A0A502E8Q4"/>
<dbReference type="OrthoDB" id="790324at2"/>
<keyword evidence="1" id="KW-0732">Signal</keyword>
<dbReference type="SUPFAM" id="SSF56935">
    <property type="entry name" value="Porins"/>
    <property type="match status" value="1"/>
</dbReference>
<name>A0A502E8Q4_9FLAO</name>
<reference evidence="2 3" key="1">
    <citation type="journal article" date="2019" name="Environ. Microbiol.">
        <title>Species interactions and distinct microbial communities in high Arctic permafrost affected cryosols are associated with the CH4 and CO2 gas fluxes.</title>
        <authorList>
            <person name="Altshuler I."/>
            <person name="Hamel J."/>
            <person name="Turney S."/>
            <person name="Magnuson E."/>
            <person name="Levesque R."/>
            <person name="Greer C."/>
            <person name="Whyte L.G."/>
        </authorList>
    </citation>
    <scope>NUCLEOTIDE SEQUENCE [LARGE SCALE GENOMIC DNA]</scope>
    <source>
        <strain evidence="2 3">42</strain>
    </source>
</reference>
<dbReference type="Proteomes" id="UP000319700">
    <property type="component" value="Unassembled WGS sequence"/>
</dbReference>
<evidence type="ECO:0000313" key="2">
    <source>
        <dbReference type="EMBL" id="TPG33262.1"/>
    </source>
</evidence>